<dbReference type="NCBIfam" id="TIGR01444">
    <property type="entry name" value="fkbM_fam"/>
    <property type="match status" value="1"/>
</dbReference>
<name>A0A6J8C1X2_MYTCO</name>
<evidence type="ECO:0000313" key="4">
    <source>
        <dbReference type="Proteomes" id="UP000507470"/>
    </source>
</evidence>
<sequence length="320" mass="36306">MGSVQYQYAMIWFALGVTLIVPLLIFIRYNVNFDKTKPVKNTNIVLLSSEETLGKIITRENNLGWNILDEETCHAKDNFVLKKILPLDVPIYIYNPNDDVHISRMIFNSSTWETPLVDKVVGAMKLHPDAVFIDIGSNIGMYSMTMAALGYRVIAVDCYIENVMRLCASARKANVTNKMSIIHNGISDKRSELRLIKSTEPNVGGMGVEQISSTSNVTLNLTANAILLDDLLEIFPIKNAIIKMDVEKHEDEILKGAKFFFETVKVETVLLEFRFHRNDETGQFIIDFFDKHGLTPNLPKLVNASDYSTWPGDLIWNRKK</sequence>
<dbReference type="PANTHER" id="PTHR34203">
    <property type="entry name" value="METHYLTRANSFERASE, FKBM FAMILY PROTEIN"/>
    <property type="match status" value="1"/>
</dbReference>
<dbReference type="OrthoDB" id="411251at2759"/>
<dbReference type="Pfam" id="PF05050">
    <property type="entry name" value="Methyltransf_21"/>
    <property type="match status" value="1"/>
</dbReference>
<feature type="transmembrane region" description="Helical" evidence="1">
    <location>
        <begin position="6"/>
        <end position="27"/>
    </location>
</feature>
<accession>A0A6J8C1X2</accession>
<organism evidence="3 4">
    <name type="scientific">Mytilus coruscus</name>
    <name type="common">Sea mussel</name>
    <dbReference type="NCBI Taxonomy" id="42192"/>
    <lineage>
        <taxon>Eukaryota</taxon>
        <taxon>Metazoa</taxon>
        <taxon>Spiralia</taxon>
        <taxon>Lophotrochozoa</taxon>
        <taxon>Mollusca</taxon>
        <taxon>Bivalvia</taxon>
        <taxon>Autobranchia</taxon>
        <taxon>Pteriomorphia</taxon>
        <taxon>Mytilida</taxon>
        <taxon>Mytiloidea</taxon>
        <taxon>Mytilidae</taxon>
        <taxon>Mytilinae</taxon>
        <taxon>Mytilus</taxon>
    </lineage>
</organism>
<dbReference type="InterPro" id="IPR052514">
    <property type="entry name" value="SAM-dependent_MTase"/>
</dbReference>
<feature type="domain" description="Methyltransferase FkbM" evidence="2">
    <location>
        <begin position="134"/>
        <end position="293"/>
    </location>
</feature>
<protein>
    <recommendedName>
        <fullName evidence="2">Methyltransferase FkbM domain-containing protein</fullName>
    </recommendedName>
</protein>
<dbReference type="AlphaFoldDB" id="A0A6J8C1X2"/>
<keyword evidence="1" id="KW-0472">Membrane</keyword>
<dbReference type="Gene3D" id="3.40.50.150">
    <property type="entry name" value="Vaccinia Virus protein VP39"/>
    <property type="match status" value="1"/>
</dbReference>
<evidence type="ECO:0000259" key="2">
    <source>
        <dbReference type="Pfam" id="PF05050"/>
    </source>
</evidence>
<reference evidence="3 4" key="1">
    <citation type="submission" date="2020-06" db="EMBL/GenBank/DDBJ databases">
        <authorList>
            <person name="Li R."/>
            <person name="Bekaert M."/>
        </authorList>
    </citation>
    <scope>NUCLEOTIDE SEQUENCE [LARGE SCALE GENOMIC DNA]</scope>
    <source>
        <strain evidence="4">wild</strain>
    </source>
</reference>
<dbReference type="Proteomes" id="UP000507470">
    <property type="component" value="Unassembled WGS sequence"/>
</dbReference>
<evidence type="ECO:0000313" key="3">
    <source>
        <dbReference type="EMBL" id="CAC5388617.1"/>
    </source>
</evidence>
<dbReference type="SUPFAM" id="SSF53335">
    <property type="entry name" value="S-adenosyl-L-methionine-dependent methyltransferases"/>
    <property type="match status" value="1"/>
</dbReference>
<dbReference type="InterPro" id="IPR006342">
    <property type="entry name" value="FkbM_mtfrase"/>
</dbReference>
<keyword evidence="1" id="KW-0812">Transmembrane</keyword>
<gene>
    <name evidence="3" type="ORF">MCOR_23870</name>
</gene>
<proteinExistence type="predicted"/>
<evidence type="ECO:0000256" key="1">
    <source>
        <dbReference type="SAM" id="Phobius"/>
    </source>
</evidence>
<dbReference type="PANTHER" id="PTHR34203:SF15">
    <property type="entry name" value="SLL1173 PROTEIN"/>
    <property type="match status" value="1"/>
</dbReference>
<keyword evidence="4" id="KW-1185">Reference proteome</keyword>
<dbReference type="EMBL" id="CACVKT020004198">
    <property type="protein sequence ID" value="CAC5388617.1"/>
    <property type="molecule type" value="Genomic_DNA"/>
</dbReference>
<dbReference type="InterPro" id="IPR029063">
    <property type="entry name" value="SAM-dependent_MTases_sf"/>
</dbReference>
<keyword evidence="1" id="KW-1133">Transmembrane helix</keyword>